<evidence type="ECO:0000313" key="1">
    <source>
        <dbReference type="EMBL" id="GGP19730.1"/>
    </source>
</evidence>
<protein>
    <submittedName>
        <fullName evidence="1">Uncharacterized protein</fullName>
    </submittedName>
</protein>
<dbReference type="EMBL" id="BMNL01000001">
    <property type="protein sequence ID" value="GGP19730.1"/>
    <property type="molecule type" value="Genomic_DNA"/>
</dbReference>
<accession>A0A830GUD6</accession>
<reference evidence="1" key="1">
    <citation type="journal article" date="2014" name="Int. J. Syst. Evol. Microbiol.">
        <title>Complete genome sequence of Corynebacterium casei LMG S-19264T (=DSM 44701T), isolated from a smear-ripened cheese.</title>
        <authorList>
            <consortium name="US DOE Joint Genome Institute (JGI-PGF)"/>
            <person name="Walter F."/>
            <person name="Albersmeier A."/>
            <person name="Kalinowski J."/>
            <person name="Ruckert C."/>
        </authorList>
    </citation>
    <scope>NUCLEOTIDE SEQUENCE</scope>
    <source>
        <strain evidence="1">JCM 10088</strain>
    </source>
</reference>
<sequence length="60" mass="6640">MLTTLATLVGDCETMVNGEYNPVKLAKVLKCIMEGKCRVIAVIRRGDVVVRLIEGDWCNT</sequence>
<name>A0A830GUD6_9CREN</name>
<evidence type="ECO:0000313" key="2">
    <source>
        <dbReference type="Proteomes" id="UP000610960"/>
    </source>
</evidence>
<gene>
    <name evidence="1" type="ORF">GCM10007981_04590</name>
</gene>
<comment type="caution">
    <text evidence="1">The sequence shown here is derived from an EMBL/GenBank/DDBJ whole genome shotgun (WGS) entry which is preliminary data.</text>
</comment>
<reference evidence="1" key="2">
    <citation type="submission" date="2020-09" db="EMBL/GenBank/DDBJ databases">
        <authorList>
            <person name="Sun Q."/>
            <person name="Ohkuma M."/>
        </authorList>
    </citation>
    <scope>NUCLEOTIDE SEQUENCE</scope>
    <source>
        <strain evidence="1">JCM 10088</strain>
    </source>
</reference>
<dbReference type="Proteomes" id="UP000610960">
    <property type="component" value="Unassembled WGS sequence"/>
</dbReference>
<proteinExistence type="predicted"/>
<dbReference type="AlphaFoldDB" id="A0A830GUD6"/>
<keyword evidence="2" id="KW-1185">Reference proteome</keyword>
<organism evidence="1 2">
    <name type="scientific">Thermocladium modestius</name>
    <dbReference type="NCBI Taxonomy" id="62609"/>
    <lineage>
        <taxon>Archaea</taxon>
        <taxon>Thermoproteota</taxon>
        <taxon>Thermoprotei</taxon>
        <taxon>Thermoproteales</taxon>
        <taxon>Thermoproteaceae</taxon>
        <taxon>Thermocladium</taxon>
    </lineage>
</organism>